<dbReference type="PANTHER" id="PTHR24121">
    <property type="entry name" value="NO MECHANORECEPTOR POTENTIAL C, ISOFORM D-RELATED"/>
    <property type="match status" value="1"/>
</dbReference>
<dbReference type="PANTHER" id="PTHR24121:SF16">
    <property type="entry name" value="NON-SPECIFIC SERINE_THREONINE PROTEIN KINASE"/>
    <property type="match status" value="1"/>
</dbReference>
<reference evidence="1" key="2">
    <citation type="submission" date="2023-02" db="EMBL/GenBank/DDBJ databases">
        <authorList>
            <person name="Swenson N.G."/>
            <person name="Wegrzyn J.L."/>
            <person name="Mcevoy S.L."/>
        </authorList>
    </citation>
    <scope>NUCLEOTIDE SEQUENCE</scope>
    <source>
        <strain evidence="1">91603</strain>
        <tissue evidence="1">Leaf</tissue>
    </source>
</reference>
<dbReference type="InterPro" id="IPR036770">
    <property type="entry name" value="Ankyrin_rpt-contain_sf"/>
</dbReference>
<evidence type="ECO:0000313" key="2">
    <source>
        <dbReference type="EMBL" id="KAI9196929.1"/>
    </source>
</evidence>
<dbReference type="EMBL" id="JAJSOW010000003">
    <property type="protein sequence ID" value="KAI9196929.1"/>
    <property type="molecule type" value="Genomic_DNA"/>
</dbReference>
<keyword evidence="3" id="KW-1185">Reference proteome</keyword>
<name>A0AAD5JCS8_ACENE</name>
<dbReference type="Proteomes" id="UP001064489">
    <property type="component" value="Chromosome 1"/>
</dbReference>
<dbReference type="EMBL" id="JAJSOW010000003">
    <property type="protein sequence ID" value="KAI9194327.1"/>
    <property type="molecule type" value="Genomic_DNA"/>
</dbReference>
<accession>A0AAD5JCS8</accession>
<dbReference type="InterPro" id="IPR002110">
    <property type="entry name" value="Ankyrin_rpt"/>
</dbReference>
<comment type="caution">
    <text evidence="1">The sequence shown here is derived from an EMBL/GenBank/DDBJ whole genome shotgun (WGS) entry which is preliminary data.</text>
</comment>
<protein>
    <submittedName>
        <fullName evidence="1">Uncharacterized protein</fullName>
    </submittedName>
</protein>
<dbReference type="Gene3D" id="1.25.40.20">
    <property type="entry name" value="Ankyrin repeat-containing domain"/>
    <property type="match status" value="1"/>
</dbReference>
<proteinExistence type="predicted"/>
<evidence type="ECO:0000313" key="3">
    <source>
        <dbReference type="Proteomes" id="UP001064489"/>
    </source>
</evidence>
<dbReference type="AlphaFoldDB" id="A0AAD5JCS8"/>
<reference evidence="1" key="1">
    <citation type="journal article" date="2022" name="Plant J.">
        <title>Strategies of tolerance reflected in two North American maple genomes.</title>
        <authorList>
            <person name="McEvoy S.L."/>
            <person name="Sezen U.U."/>
            <person name="Trouern-Trend A."/>
            <person name="McMahon S.M."/>
            <person name="Schaberg P.G."/>
            <person name="Yang J."/>
            <person name="Wegrzyn J.L."/>
            <person name="Swenson N.G."/>
        </authorList>
    </citation>
    <scope>NUCLEOTIDE SEQUENCE</scope>
    <source>
        <strain evidence="1">91603</strain>
    </source>
</reference>
<sequence>MEPDDLKLQDSNGNTAFCFAAAAGSLEITKLMLDKTPDLLTLRGADNMLPLYMAALFGRTEMSKFYMMKLSLI</sequence>
<evidence type="ECO:0000313" key="1">
    <source>
        <dbReference type="EMBL" id="KAI9194327.1"/>
    </source>
</evidence>
<dbReference type="SUPFAM" id="SSF48403">
    <property type="entry name" value="Ankyrin repeat"/>
    <property type="match status" value="1"/>
</dbReference>
<dbReference type="Pfam" id="PF12796">
    <property type="entry name" value="Ank_2"/>
    <property type="match status" value="1"/>
</dbReference>
<gene>
    <name evidence="1" type="ORF">LWI28_005120</name>
    <name evidence="2" type="ORF">LWI28_028234</name>
</gene>
<organism evidence="1 3">
    <name type="scientific">Acer negundo</name>
    <name type="common">Box elder</name>
    <dbReference type="NCBI Taxonomy" id="4023"/>
    <lineage>
        <taxon>Eukaryota</taxon>
        <taxon>Viridiplantae</taxon>
        <taxon>Streptophyta</taxon>
        <taxon>Embryophyta</taxon>
        <taxon>Tracheophyta</taxon>
        <taxon>Spermatophyta</taxon>
        <taxon>Magnoliopsida</taxon>
        <taxon>eudicotyledons</taxon>
        <taxon>Gunneridae</taxon>
        <taxon>Pentapetalae</taxon>
        <taxon>rosids</taxon>
        <taxon>malvids</taxon>
        <taxon>Sapindales</taxon>
        <taxon>Sapindaceae</taxon>
        <taxon>Hippocastanoideae</taxon>
        <taxon>Acereae</taxon>
        <taxon>Acer</taxon>
    </lineage>
</organism>